<keyword evidence="1" id="KW-0472">Membrane</keyword>
<evidence type="ECO:0000313" key="3">
    <source>
        <dbReference type="Proteomes" id="UP000317093"/>
    </source>
</evidence>
<dbReference type="KEGG" id="knv:Pan216_57360"/>
<dbReference type="Proteomes" id="UP000317093">
    <property type="component" value="Chromosome"/>
</dbReference>
<feature type="transmembrane region" description="Helical" evidence="1">
    <location>
        <begin position="165"/>
        <end position="186"/>
    </location>
</feature>
<dbReference type="OrthoDB" id="228317at2"/>
<feature type="transmembrane region" description="Helical" evidence="1">
    <location>
        <begin position="71"/>
        <end position="92"/>
    </location>
</feature>
<sequence length="340" mass="37876">MANFDLFNQEGEAPNPDTRRQRVMRTARSTGGVGGWCGVLFGLVFAGAGTGIILLACDVIGVEGKKNAPDWVIGAVGGVFALAGLWVIGLSIRSMIAQRRHRQMLLLHPEENWLADFAWDRQGAKGDTLKKAFGSFCMSLFLMIFLAPFNWWAFLSDDGPWPVKIGIGLLDLGLVAMIGGGVYYVLRWLKYGTSYVSFRTFPYFLGEEMPLVVGSTRPISNIRKRTFTIRCIEEKQETTRRKGKTQTQVVCYQLYAETQTEDLGDQWSTLETEKEVIFKLPAGDYETNLSGKEPRYWVFETHAETPGIDHAATFLIPVYAKATSEGLVFGGENDPNRSDS</sequence>
<proteinExistence type="predicted"/>
<dbReference type="RefSeq" id="WP_145263322.1">
    <property type="nucleotide sequence ID" value="NZ_CP036279.1"/>
</dbReference>
<feature type="transmembrane region" description="Helical" evidence="1">
    <location>
        <begin position="132"/>
        <end position="153"/>
    </location>
</feature>
<protein>
    <recommendedName>
        <fullName evidence="4">DUF3592 domain-containing protein</fullName>
    </recommendedName>
</protein>
<keyword evidence="3" id="KW-1185">Reference proteome</keyword>
<name>A0A518BD57_9BACT</name>
<organism evidence="2 3">
    <name type="scientific">Kolteria novifilia</name>
    <dbReference type="NCBI Taxonomy" id="2527975"/>
    <lineage>
        <taxon>Bacteria</taxon>
        <taxon>Pseudomonadati</taxon>
        <taxon>Planctomycetota</taxon>
        <taxon>Planctomycetia</taxon>
        <taxon>Kolteriales</taxon>
        <taxon>Kolteriaceae</taxon>
        <taxon>Kolteria</taxon>
    </lineage>
</organism>
<dbReference type="AlphaFoldDB" id="A0A518BD57"/>
<keyword evidence="1" id="KW-1133">Transmembrane helix</keyword>
<dbReference type="EMBL" id="CP036279">
    <property type="protein sequence ID" value="QDU64843.1"/>
    <property type="molecule type" value="Genomic_DNA"/>
</dbReference>
<gene>
    <name evidence="2" type="ORF">Pan216_57360</name>
</gene>
<evidence type="ECO:0008006" key="4">
    <source>
        <dbReference type="Google" id="ProtNLM"/>
    </source>
</evidence>
<reference evidence="2 3" key="1">
    <citation type="submission" date="2019-02" db="EMBL/GenBank/DDBJ databases">
        <title>Deep-cultivation of Planctomycetes and their phenomic and genomic characterization uncovers novel biology.</title>
        <authorList>
            <person name="Wiegand S."/>
            <person name="Jogler M."/>
            <person name="Boedeker C."/>
            <person name="Pinto D."/>
            <person name="Vollmers J."/>
            <person name="Rivas-Marin E."/>
            <person name="Kohn T."/>
            <person name="Peeters S.H."/>
            <person name="Heuer A."/>
            <person name="Rast P."/>
            <person name="Oberbeckmann S."/>
            <person name="Bunk B."/>
            <person name="Jeske O."/>
            <person name="Meyerdierks A."/>
            <person name="Storesund J.E."/>
            <person name="Kallscheuer N."/>
            <person name="Luecker S."/>
            <person name="Lage O.M."/>
            <person name="Pohl T."/>
            <person name="Merkel B.J."/>
            <person name="Hornburger P."/>
            <person name="Mueller R.-W."/>
            <person name="Bruemmer F."/>
            <person name="Labrenz M."/>
            <person name="Spormann A.M."/>
            <person name="Op den Camp H."/>
            <person name="Overmann J."/>
            <person name="Amann R."/>
            <person name="Jetten M.S.M."/>
            <person name="Mascher T."/>
            <person name="Medema M.H."/>
            <person name="Devos D.P."/>
            <person name="Kaster A.-K."/>
            <person name="Ovreas L."/>
            <person name="Rohde M."/>
            <person name="Galperin M.Y."/>
            <person name="Jogler C."/>
        </authorList>
    </citation>
    <scope>NUCLEOTIDE SEQUENCE [LARGE SCALE GENOMIC DNA]</scope>
    <source>
        <strain evidence="2 3">Pan216</strain>
    </source>
</reference>
<evidence type="ECO:0000313" key="2">
    <source>
        <dbReference type="EMBL" id="QDU64843.1"/>
    </source>
</evidence>
<accession>A0A518BD57</accession>
<keyword evidence="1" id="KW-0812">Transmembrane</keyword>
<evidence type="ECO:0000256" key="1">
    <source>
        <dbReference type="SAM" id="Phobius"/>
    </source>
</evidence>
<feature type="transmembrane region" description="Helical" evidence="1">
    <location>
        <begin position="33"/>
        <end position="56"/>
    </location>
</feature>